<name>A0AAE4AQF2_9BACT</name>
<dbReference type="AlphaFoldDB" id="A0AAE4AQF2"/>
<organism evidence="2 3">
    <name type="scientific">Oligosphaera ethanolica</name>
    <dbReference type="NCBI Taxonomy" id="760260"/>
    <lineage>
        <taxon>Bacteria</taxon>
        <taxon>Pseudomonadati</taxon>
        <taxon>Lentisphaerota</taxon>
        <taxon>Oligosphaeria</taxon>
        <taxon>Oligosphaerales</taxon>
        <taxon>Oligosphaeraceae</taxon>
        <taxon>Oligosphaera</taxon>
    </lineage>
</organism>
<protein>
    <submittedName>
        <fullName evidence="2">Tfp pilus assembly protein PilO</fullName>
    </submittedName>
</protein>
<sequence length="287" mass="32501">MKNWLYIHRLLFGVAVATIGLQLLVYILVLRPQKNEIAEQRAGIVKKRQRLTGTEWPLQAEILNKYHSALVAKLEGPDGIQAHSTQLMRRAAVTFQGRIARNHEHAAGFMRGVSRLDYQEEFNRVQRRAAGQGIYFSPEVLNLAEDTAIQHIYQALLQIWALDSLLDIVQASGMSIAKHPQLFSVIDGVKHPAALVAMQPMQAYFADTKAEKPYLLEFPVRLTLVGQQEQFMAFLQSLDSDQVFMPVRNFECQLRPPKAGELAQLHIDITCAAFFVLEDKSGPRQRQ</sequence>
<dbReference type="EMBL" id="JAUSVL010000001">
    <property type="protein sequence ID" value="MDQ0291521.1"/>
    <property type="molecule type" value="Genomic_DNA"/>
</dbReference>
<comment type="caution">
    <text evidence="2">The sequence shown here is derived from an EMBL/GenBank/DDBJ whole genome shotgun (WGS) entry which is preliminary data.</text>
</comment>
<dbReference type="InterPro" id="IPR014717">
    <property type="entry name" value="Transl_elong_EF1B/ribsomal_bS6"/>
</dbReference>
<evidence type="ECO:0000313" key="3">
    <source>
        <dbReference type="Proteomes" id="UP001238163"/>
    </source>
</evidence>
<proteinExistence type="predicted"/>
<accession>A0AAE4AQF2</accession>
<evidence type="ECO:0000313" key="2">
    <source>
        <dbReference type="EMBL" id="MDQ0291521.1"/>
    </source>
</evidence>
<dbReference type="RefSeq" id="WP_307264424.1">
    <property type="nucleotide sequence ID" value="NZ_JAUSVL010000001.1"/>
</dbReference>
<keyword evidence="1" id="KW-1133">Transmembrane helix</keyword>
<keyword evidence="3" id="KW-1185">Reference proteome</keyword>
<dbReference type="Gene3D" id="3.30.70.60">
    <property type="match status" value="1"/>
</dbReference>
<dbReference type="Proteomes" id="UP001238163">
    <property type="component" value="Unassembled WGS sequence"/>
</dbReference>
<feature type="transmembrane region" description="Helical" evidence="1">
    <location>
        <begin position="6"/>
        <end position="29"/>
    </location>
</feature>
<gene>
    <name evidence="2" type="ORF">J3R75_003628</name>
</gene>
<reference evidence="2" key="1">
    <citation type="submission" date="2023-07" db="EMBL/GenBank/DDBJ databases">
        <title>Genomic Encyclopedia of Type Strains, Phase IV (KMG-IV): sequencing the most valuable type-strain genomes for metagenomic binning, comparative biology and taxonomic classification.</title>
        <authorList>
            <person name="Goeker M."/>
        </authorList>
    </citation>
    <scope>NUCLEOTIDE SEQUENCE</scope>
    <source>
        <strain evidence="2">DSM 24202</strain>
    </source>
</reference>
<keyword evidence="1" id="KW-0472">Membrane</keyword>
<evidence type="ECO:0000256" key="1">
    <source>
        <dbReference type="SAM" id="Phobius"/>
    </source>
</evidence>
<keyword evidence="1" id="KW-0812">Transmembrane</keyword>